<organism evidence="2 3">
    <name type="scientific">Helicobacter pylori NQ4044</name>
    <dbReference type="NCBI Taxonomy" id="992028"/>
    <lineage>
        <taxon>Bacteria</taxon>
        <taxon>Pseudomonadati</taxon>
        <taxon>Campylobacterota</taxon>
        <taxon>Epsilonproteobacteria</taxon>
        <taxon>Campylobacterales</taxon>
        <taxon>Helicobacteraceae</taxon>
        <taxon>Helicobacter</taxon>
    </lineage>
</organism>
<dbReference type="Proteomes" id="UP000003026">
    <property type="component" value="Unassembled WGS sequence"/>
</dbReference>
<name>I9ZKM4_HELPX</name>
<evidence type="ECO:0000313" key="2">
    <source>
        <dbReference type="EMBL" id="EJB36958.1"/>
    </source>
</evidence>
<protein>
    <submittedName>
        <fullName evidence="2">Uncharacterized protein</fullName>
    </submittedName>
</protein>
<dbReference type="AlphaFoldDB" id="I9ZKM4"/>
<reference evidence="2 3" key="1">
    <citation type="submission" date="2012-04" db="EMBL/GenBank/DDBJ databases">
        <title>Genome sequence of Helicobacter pylori NQ4044.</title>
        <authorList>
            <person name="Blanchard T.G."/>
            <person name="Czinn S.J."/>
            <person name="McCracken C."/>
            <person name="Abolude K."/>
            <person name="Maroo A."/>
            <person name="Santana-Cruz I."/>
            <person name="Tallon L.J."/>
            <person name="Ficke F.W.F."/>
        </authorList>
    </citation>
    <scope>NUCLEOTIDE SEQUENCE [LARGE SCALE GENOMIC DNA]</scope>
    <source>
        <strain evidence="2 3">NQ4044</strain>
    </source>
</reference>
<proteinExistence type="predicted"/>
<sequence>MGFFVCFVLYIAQNLFCFVIFRFLSLAALSAYICSRGLKILGFWVFQ</sequence>
<evidence type="ECO:0000313" key="3">
    <source>
        <dbReference type="Proteomes" id="UP000003026"/>
    </source>
</evidence>
<keyword evidence="1" id="KW-1133">Transmembrane helix</keyword>
<comment type="caution">
    <text evidence="2">The sequence shown here is derived from an EMBL/GenBank/DDBJ whole genome shotgun (WGS) entry which is preliminary data.</text>
</comment>
<accession>I9ZKM4</accession>
<keyword evidence="1" id="KW-0812">Transmembrane</keyword>
<dbReference type="EMBL" id="AKNW01000004">
    <property type="protein sequence ID" value="EJB36958.1"/>
    <property type="molecule type" value="Genomic_DNA"/>
</dbReference>
<keyword evidence="1" id="KW-0472">Membrane</keyword>
<evidence type="ECO:0000256" key="1">
    <source>
        <dbReference type="SAM" id="Phobius"/>
    </source>
</evidence>
<feature type="transmembrane region" description="Helical" evidence="1">
    <location>
        <begin position="12"/>
        <end position="34"/>
    </location>
</feature>
<dbReference type="PATRIC" id="fig|992028.3.peg.628"/>
<gene>
    <name evidence="2" type="ORF">HPNQ4044_0642</name>
</gene>